<keyword evidence="2" id="KW-1185">Reference proteome</keyword>
<evidence type="ECO:0000313" key="1">
    <source>
        <dbReference type="EMBL" id="SNR82252.1"/>
    </source>
</evidence>
<dbReference type="InterPro" id="IPR011989">
    <property type="entry name" value="ARM-like"/>
</dbReference>
<dbReference type="PANTHER" id="PTHR12697">
    <property type="entry name" value="PBS LYASE HEAT-LIKE PROTEIN"/>
    <property type="match status" value="1"/>
</dbReference>
<dbReference type="GO" id="GO:0016491">
    <property type="term" value="F:oxidoreductase activity"/>
    <property type="evidence" value="ECO:0007669"/>
    <property type="project" value="TreeGrafter"/>
</dbReference>
<dbReference type="OrthoDB" id="3661251at2"/>
<dbReference type="RefSeq" id="WP_089273292.1">
    <property type="nucleotide sequence ID" value="NZ_FZOC01000002.1"/>
</dbReference>
<dbReference type="EMBL" id="FZOC01000002">
    <property type="protein sequence ID" value="SNR82252.1"/>
    <property type="molecule type" value="Genomic_DNA"/>
</dbReference>
<evidence type="ECO:0000313" key="2">
    <source>
        <dbReference type="Proteomes" id="UP000198324"/>
    </source>
</evidence>
<dbReference type="SUPFAM" id="SSF48371">
    <property type="entry name" value="ARM repeat"/>
    <property type="match status" value="3"/>
</dbReference>
<reference evidence="1 2" key="1">
    <citation type="submission" date="2017-06" db="EMBL/GenBank/DDBJ databases">
        <authorList>
            <person name="Kim H.J."/>
            <person name="Triplett B.A."/>
        </authorList>
    </citation>
    <scope>NUCLEOTIDE SEQUENCE [LARGE SCALE GENOMIC DNA]</scope>
    <source>
        <strain evidence="1 2">DSM 13116</strain>
    </source>
</reference>
<dbReference type="InterPro" id="IPR004155">
    <property type="entry name" value="PBS_lyase_HEAT"/>
</dbReference>
<dbReference type="Proteomes" id="UP000198324">
    <property type="component" value="Unassembled WGS sequence"/>
</dbReference>
<dbReference type="SMART" id="SM00567">
    <property type="entry name" value="EZ_HEAT"/>
    <property type="match status" value="12"/>
</dbReference>
<dbReference type="InterPro" id="IPR016024">
    <property type="entry name" value="ARM-type_fold"/>
</dbReference>
<gene>
    <name evidence="1" type="ORF">SAMN04488503_1512</name>
</gene>
<protein>
    <submittedName>
        <fullName evidence="1">HEAT repeat</fullName>
    </submittedName>
</protein>
<dbReference type="Pfam" id="PF13646">
    <property type="entry name" value="HEAT_2"/>
    <property type="match status" value="4"/>
</dbReference>
<proteinExistence type="predicted"/>
<dbReference type="AlphaFoldDB" id="A0A238ZGI8"/>
<accession>A0A238ZGI8</accession>
<dbReference type="Gene3D" id="1.25.10.10">
    <property type="entry name" value="Leucine-rich Repeat Variant"/>
    <property type="match status" value="4"/>
</dbReference>
<organism evidence="1 2">
    <name type="scientific">Humidesulfovibrio mexicanus</name>
    <dbReference type="NCBI Taxonomy" id="147047"/>
    <lineage>
        <taxon>Bacteria</taxon>
        <taxon>Pseudomonadati</taxon>
        <taxon>Thermodesulfobacteriota</taxon>
        <taxon>Desulfovibrionia</taxon>
        <taxon>Desulfovibrionales</taxon>
        <taxon>Desulfovibrionaceae</taxon>
        <taxon>Humidesulfovibrio</taxon>
    </lineage>
</organism>
<name>A0A238ZGI8_9BACT</name>
<sequence>MTECKEILAMLKSPETDVLREAAYLAGEAHCEDAVPLLVEMLKSSNIGVQESADNALRKIGGREAVTGVIPLLRSDEAPVRNGAMDILRALGGQELSSIIPLLKDEDVDIRIFATDILGSADNTMAIGPLCDALLKDPEVNVRYQAAVSLGNLGLPEAAKCLNQAMRDEEWVQYSVIEALAKIRHASSVDAMVKAMSHSSELVVSMIIDALGDMGNVKAVSLLLGRMEDSPTALRNKIVKAIVKILGAKLVNLLPKDARENFRDYLLVALEDEDVEVQDAAISGLAAMGGDDAAAGVFAIAVKLDADKDQDRLEGIIANLAQMGVTAVLKNALRNEDVHAALLAVETLSRIEDPEVESVLVNAFWQGYITVQRAIVSVLSRIAGAGSIDFFMDILHKHNDGKVLKSAAAFLGQKLKHAPAAEALFDLLEHQYDDVKEAALEACVAIGGDAMQDRFRELFLGQDHMKRLMAVYALGRIDAAANIELLKGALEDAEPEIRKHALEAISSLCFQNDIWLDTLAPRLLDENRDVRQTVVEIMGRCFTPEIVPHLVSALSDVDDWVKVRALEVLSQHRVAAALPEVVALLEYPNKLVAIRAIECLGGIGGTAAFQALLSISGGEDQELMEAAESAIARIQEEQEKEL</sequence>
<dbReference type="PANTHER" id="PTHR12697:SF5">
    <property type="entry name" value="DEOXYHYPUSINE HYDROXYLASE"/>
    <property type="match status" value="1"/>
</dbReference>